<name>A0ABW7BZJ1_9ACTN</name>
<accession>A0ABW7BZJ1</accession>
<evidence type="ECO:0000313" key="2">
    <source>
        <dbReference type="Proteomes" id="UP001604282"/>
    </source>
</evidence>
<sequence>MTNAHSFLSPEQEARLLGAYTALKELSADCPVPAVGAAVTMALAELRTALDGQGVEFDYFSTV</sequence>
<dbReference type="InterPro" id="IPR046115">
    <property type="entry name" value="DUF6052"/>
</dbReference>
<keyword evidence="2" id="KW-1185">Reference proteome</keyword>
<reference evidence="1 2" key="1">
    <citation type="submission" date="2024-10" db="EMBL/GenBank/DDBJ databases">
        <title>The Natural Products Discovery Center: Release of the First 8490 Sequenced Strains for Exploring Actinobacteria Biosynthetic Diversity.</title>
        <authorList>
            <person name="Kalkreuter E."/>
            <person name="Kautsar S.A."/>
            <person name="Yang D."/>
            <person name="Bader C.D."/>
            <person name="Teijaro C.N."/>
            <person name="Fluegel L."/>
            <person name="Davis C.M."/>
            <person name="Simpson J.R."/>
            <person name="Lauterbach L."/>
            <person name="Steele A.D."/>
            <person name="Gui C."/>
            <person name="Meng S."/>
            <person name="Li G."/>
            <person name="Viehrig K."/>
            <person name="Ye F."/>
            <person name="Su P."/>
            <person name="Kiefer A.F."/>
            <person name="Nichols A."/>
            <person name="Cepeda A.J."/>
            <person name="Yan W."/>
            <person name="Fan B."/>
            <person name="Jiang Y."/>
            <person name="Adhikari A."/>
            <person name="Zheng C.-J."/>
            <person name="Schuster L."/>
            <person name="Cowan T.M."/>
            <person name="Smanski M.J."/>
            <person name="Chevrette M.G."/>
            <person name="De Carvalho L.P.S."/>
            <person name="Shen B."/>
        </authorList>
    </citation>
    <scope>NUCLEOTIDE SEQUENCE [LARGE SCALE GENOMIC DNA]</scope>
    <source>
        <strain evidence="1 2">NPDC048229</strain>
    </source>
</reference>
<evidence type="ECO:0000313" key="1">
    <source>
        <dbReference type="EMBL" id="MFG3192926.1"/>
    </source>
</evidence>
<dbReference type="EMBL" id="JBICZW010000024">
    <property type="protein sequence ID" value="MFG3192926.1"/>
    <property type="molecule type" value="Genomic_DNA"/>
</dbReference>
<organism evidence="1 2">
    <name type="scientific">Streptomyces omiyaensis</name>
    <dbReference type="NCBI Taxonomy" id="68247"/>
    <lineage>
        <taxon>Bacteria</taxon>
        <taxon>Bacillati</taxon>
        <taxon>Actinomycetota</taxon>
        <taxon>Actinomycetes</taxon>
        <taxon>Kitasatosporales</taxon>
        <taxon>Streptomycetaceae</taxon>
        <taxon>Streptomyces</taxon>
    </lineage>
</organism>
<proteinExistence type="predicted"/>
<dbReference type="Pfam" id="PF19522">
    <property type="entry name" value="DUF6052"/>
    <property type="match status" value="1"/>
</dbReference>
<dbReference type="Proteomes" id="UP001604282">
    <property type="component" value="Unassembled WGS sequence"/>
</dbReference>
<dbReference type="RefSeq" id="WP_189852581.1">
    <property type="nucleotide sequence ID" value="NZ_BMVV01000026.1"/>
</dbReference>
<comment type="caution">
    <text evidence="1">The sequence shown here is derived from an EMBL/GenBank/DDBJ whole genome shotgun (WGS) entry which is preliminary data.</text>
</comment>
<protein>
    <submittedName>
        <fullName evidence="1">DUF6052 family protein</fullName>
    </submittedName>
</protein>
<gene>
    <name evidence="1" type="ORF">ACGFYS_28750</name>
</gene>